<dbReference type="EMBL" id="JAAALK010000284">
    <property type="protein sequence ID" value="KAG8068915.1"/>
    <property type="molecule type" value="Genomic_DNA"/>
</dbReference>
<reference evidence="2" key="1">
    <citation type="journal article" date="2021" name="bioRxiv">
        <title>Whole Genome Assembly and Annotation of Northern Wild Rice, Zizania palustris L., Supports a Whole Genome Duplication in the Zizania Genus.</title>
        <authorList>
            <person name="Haas M."/>
            <person name="Kono T."/>
            <person name="Macchietto M."/>
            <person name="Millas R."/>
            <person name="McGilp L."/>
            <person name="Shao M."/>
            <person name="Duquette J."/>
            <person name="Hirsch C.N."/>
            <person name="Kimball J."/>
        </authorList>
    </citation>
    <scope>NUCLEOTIDE SEQUENCE</scope>
    <source>
        <tissue evidence="2">Fresh leaf tissue</tissue>
    </source>
</reference>
<evidence type="ECO:0000313" key="2">
    <source>
        <dbReference type="EMBL" id="KAG8068915.1"/>
    </source>
</evidence>
<feature type="compositionally biased region" description="Basic residues" evidence="1">
    <location>
        <begin position="103"/>
        <end position="113"/>
    </location>
</feature>
<name>A0A8J5S4L9_ZIZPA</name>
<keyword evidence="3" id="KW-1185">Reference proteome</keyword>
<dbReference type="AlphaFoldDB" id="A0A8J5S4L9"/>
<sequence>MRWAALPLCRTSQELRAASACWRDLNAALLADSGFAERATKLSSFDARGAVAPTQFGRPDTGLVGASKEMELRNARGKSSVSDPASASAEMTPLKRASDGNVQKRKAPGRAKARTAPCPPPLLR</sequence>
<feature type="region of interest" description="Disordered" evidence="1">
    <location>
        <begin position="52"/>
        <end position="124"/>
    </location>
</feature>
<dbReference type="Proteomes" id="UP000729402">
    <property type="component" value="Unassembled WGS sequence"/>
</dbReference>
<comment type="caution">
    <text evidence="2">The sequence shown here is derived from an EMBL/GenBank/DDBJ whole genome shotgun (WGS) entry which is preliminary data.</text>
</comment>
<proteinExistence type="predicted"/>
<organism evidence="2 3">
    <name type="scientific">Zizania palustris</name>
    <name type="common">Northern wild rice</name>
    <dbReference type="NCBI Taxonomy" id="103762"/>
    <lineage>
        <taxon>Eukaryota</taxon>
        <taxon>Viridiplantae</taxon>
        <taxon>Streptophyta</taxon>
        <taxon>Embryophyta</taxon>
        <taxon>Tracheophyta</taxon>
        <taxon>Spermatophyta</taxon>
        <taxon>Magnoliopsida</taxon>
        <taxon>Liliopsida</taxon>
        <taxon>Poales</taxon>
        <taxon>Poaceae</taxon>
        <taxon>BOP clade</taxon>
        <taxon>Oryzoideae</taxon>
        <taxon>Oryzeae</taxon>
        <taxon>Zizaniinae</taxon>
        <taxon>Zizania</taxon>
    </lineage>
</organism>
<evidence type="ECO:0000256" key="1">
    <source>
        <dbReference type="SAM" id="MobiDB-lite"/>
    </source>
</evidence>
<dbReference type="OrthoDB" id="775589at2759"/>
<reference evidence="2" key="2">
    <citation type="submission" date="2021-02" db="EMBL/GenBank/DDBJ databases">
        <authorList>
            <person name="Kimball J.A."/>
            <person name="Haas M.W."/>
            <person name="Macchietto M."/>
            <person name="Kono T."/>
            <person name="Duquette J."/>
            <person name="Shao M."/>
        </authorList>
    </citation>
    <scope>NUCLEOTIDE SEQUENCE</scope>
    <source>
        <tissue evidence="2">Fresh leaf tissue</tissue>
    </source>
</reference>
<accession>A0A8J5S4L9</accession>
<evidence type="ECO:0000313" key="3">
    <source>
        <dbReference type="Proteomes" id="UP000729402"/>
    </source>
</evidence>
<protein>
    <submittedName>
        <fullName evidence="2">Uncharacterized protein</fullName>
    </submittedName>
</protein>
<gene>
    <name evidence="2" type="ORF">GUJ93_ZPchr0005g15026</name>
</gene>